<dbReference type="InterPro" id="IPR000626">
    <property type="entry name" value="Ubiquitin-like_dom"/>
</dbReference>
<organism evidence="2 3">
    <name type="scientific">Rattus norvegicus</name>
    <name type="common">Rat</name>
    <dbReference type="NCBI Taxonomy" id="10116"/>
    <lineage>
        <taxon>Eukaryota</taxon>
        <taxon>Metazoa</taxon>
        <taxon>Chordata</taxon>
        <taxon>Craniata</taxon>
        <taxon>Vertebrata</taxon>
        <taxon>Euteleostomi</taxon>
        <taxon>Mammalia</taxon>
        <taxon>Eutheria</taxon>
        <taxon>Euarchontoglires</taxon>
        <taxon>Glires</taxon>
        <taxon>Rodentia</taxon>
        <taxon>Myomorpha</taxon>
        <taxon>Muroidea</taxon>
        <taxon>Muridae</taxon>
        <taxon>Murinae</taxon>
        <taxon>Rattus</taxon>
    </lineage>
</organism>
<evidence type="ECO:0000313" key="4">
    <source>
        <dbReference type="RGD" id="1304870"/>
    </source>
</evidence>
<dbReference type="GO" id="GO:0030891">
    <property type="term" value="C:VCB complex"/>
    <property type="evidence" value="ECO:0000318"/>
    <property type="project" value="GO_Central"/>
</dbReference>
<dbReference type="Gene3D" id="3.10.20.90">
    <property type="entry name" value="Phosphatidylinositol 3-kinase Catalytic Subunit, Chain A, domain 1"/>
    <property type="match status" value="1"/>
</dbReference>
<dbReference type="Ensembl" id="ENSRNOT00000095697.2">
    <property type="protein sequence ID" value="ENSRNOP00000093161.2"/>
    <property type="gene ID" value="ENSRNOG00000067144.2"/>
</dbReference>
<dbReference type="AGR" id="RGD:1304870"/>
<keyword evidence="3" id="KW-1185">Reference proteome</keyword>
<dbReference type="Proteomes" id="UP000002494">
    <property type="component" value="Chromosome 10"/>
</dbReference>
<reference evidence="2" key="2">
    <citation type="submission" date="2025-08" db="UniProtKB">
        <authorList>
            <consortium name="Ensembl"/>
        </authorList>
    </citation>
    <scope>IDENTIFICATION</scope>
    <source>
        <strain evidence="2">Brown Norway</strain>
    </source>
</reference>
<gene>
    <name evidence="2 4" type="primary">Elob-ps4</name>
</gene>
<dbReference type="SMART" id="SM00213">
    <property type="entry name" value="UBQ"/>
    <property type="match status" value="1"/>
</dbReference>
<dbReference type="PANTHER" id="PTHR13248">
    <property type="entry name" value="TRANSCRIPTION ELONGATION FACTOR B POLYPEPTIDE 2"/>
    <property type="match status" value="1"/>
</dbReference>
<evidence type="ECO:0000313" key="3">
    <source>
        <dbReference type="Proteomes" id="UP000002494"/>
    </source>
</evidence>
<dbReference type="PROSITE" id="PS50053">
    <property type="entry name" value="UBIQUITIN_2"/>
    <property type="match status" value="1"/>
</dbReference>
<dbReference type="FunCoup" id="A0A8I6AJR9">
    <property type="interactions" value="53"/>
</dbReference>
<dbReference type="GO" id="GO:0070449">
    <property type="term" value="C:elongin complex"/>
    <property type="evidence" value="ECO:0000318"/>
    <property type="project" value="GO_Central"/>
</dbReference>
<dbReference type="SUPFAM" id="SSF54236">
    <property type="entry name" value="Ubiquitin-like"/>
    <property type="match status" value="1"/>
</dbReference>
<evidence type="ECO:0000259" key="1">
    <source>
        <dbReference type="PROSITE" id="PS50053"/>
    </source>
</evidence>
<sequence>MMKTPPQHQQQVWCIKPEAATGMEVFLMIRRKKTTIFAEAQESSTVLELKRIVQGILKRPPEEQLLFKDDQLLDESKTLRDCGFTSQIAKAQDPATVALVFREDASEGVQIHPYSTPLLPSVMKTGTDSLSDEIKSGLDSLSDEIKSGLDSVSSMEQLVL</sequence>
<dbReference type="Pfam" id="PF00240">
    <property type="entry name" value="ubiquitin"/>
    <property type="match status" value="1"/>
</dbReference>
<dbReference type="InterPro" id="IPR029071">
    <property type="entry name" value="Ubiquitin-like_domsf"/>
</dbReference>
<reference evidence="2" key="3">
    <citation type="submission" date="2025-09" db="UniProtKB">
        <authorList>
            <consortium name="Ensembl"/>
        </authorList>
    </citation>
    <scope>IDENTIFICATION</scope>
    <source>
        <strain evidence="2">Brown Norway</strain>
    </source>
</reference>
<dbReference type="PANTHER" id="PTHR13248:SF3">
    <property type="entry name" value="ELONGIN B-LIKE"/>
    <property type="match status" value="1"/>
</dbReference>
<reference evidence="2" key="1">
    <citation type="submission" date="2024-01" db="EMBL/GenBank/DDBJ databases">
        <title>GRCr8: a new rat reference genome assembly contstructed from accurate long reads and long range scaffolding.</title>
        <authorList>
            <person name="Doris P.A."/>
            <person name="Kalbfleisch T."/>
            <person name="Li K."/>
            <person name="Howe K."/>
            <person name="Wood J."/>
        </authorList>
    </citation>
    <scope>NUCLEOTIDE SEQUENCE [LARGE SCALE GENOMIC DNA]</scope>
    <source>
        <strain evidence="2">Brown Norway</strain>
    </source>
</reference>
<dbReference type="OrthoDB" id="9624150at2759"/>
<accession>A0A8I6AJR9</accession>
<dbReference type="RGD" id="1304870">
    <property type="gene designation" value="Elob-ps4"/>
</dbReference>
<dbReference type="InterPro" id="IPR039049">
    <property type="entry name" value="ELOB"/>
</dbReference>
<dbReference type="GeneTree" id="ENSGT00390000018316"/>
<evidence type="ECO:0000313" key="2">
    <source>
        <dbReference type="Ensembl" id="ENSRNOP00000093161.2"/>
    </source>
</evidence>
<dbReference type="AlphaFoldDB" id="A0A8I6AJR9"/>
<feature type="domain" description="Ubiquitin-like" evidence="1">
    <location>
        <begin position="23"/>
        <end position="87"/>
    </location>
</feature>
<name>A0A8I6AJR9_RAT</name>
<dbReference type="GO" id="GO:0006368">
    <property type="term" value="P:transcription elongation by RNA polymerase II"/>
    <property type="evidence" value="ECO:0007669"/>
    <property type="project" value="InterPro"/>
</dbReference>
<protein>
    <submittedName>
        <fullName evidence="2">Elongin B, pseduogene 4</fullName>
    </submittedName>
</protein>
<proteinExistence type="predicted"/>
<dbReference type="CDD" id="cd01788">
    <property type="entry name" value="Ubl_ElonginB"/>
    <property type="match status" value="1"/>
</dbReference>